<organism evidence="1 2">
    <name type="scientific">Vigna mungo</name>
    <name type="common">Black gram</name>
    <name type="synonym">Phaseolus mungo</name>
    <dbReference type="NCBI Taxonomy" id="3915"/>
    <lineage>
        <taxon>Eukaryota</taxon>
        <taxon>Viridiplantae</taxon>
        <taxon>Streptophyta</taxon>
        <taxon>Embryophyta</taxon>
        <taxon>Tracheophyta</taxon>
        <taxon>Spermatophyta</taxon>
        <taxon>Magnoliopsida</taxon>
        <taxon>eudicotyledons</taxon>
        <taxon>Gunneridae</taxon>
        <taxon>Pentapetalae</taxon>
        <taxon>rosids</taxon>
        <taxon>fabids</taxon>
        <taxon>Fabales</taxon>
        <taxon>Fabaceae</taxon>
        <taxon>Papilionoideae</taxon>
        <taxon>50 kb inversion clade</taxon>
        <taxon>NPAAA clade</taxon>
        <taxon>indigoferoid/millettioid clade</taxon>
        <taxon>Phaseoleae</taxon>
        <taxon>Vigna</taxon>
    </lineage>
</organism>
<dbReference type="EMBL" id="CP144695">
    <property type="protein sequence ID" value="WVZ06917.1"/>
    <property type="molecule type" value="Genomic_DNA"/>
</dbReference>
<dbReference type="Proteomes" id="UP001374535">
    <property type="component" value="Chromosome 6"/>
</dbReference>
<reference evidence="1 2" key="1">
    <citation type="journal article" date="2023" name="Life. Sci Alliance">
        <title>Evolutionary insights into 3D genome organization and epigenetic landscape of Vigna mungo.</title>
        <authorList>
            <person name="Junaid A."/>
            <person name="Singh B."/>
            <person name="Bhatia S."/>
        </authorList>
    </citation>
    <scope>NUCLEOTIDE SEQUENCE [LARGE SCALE GENOMIC DNA]</scope>
    <source>
        <strain evidence="1">Urdbean</strain>
    </source>
</reference>
<name>A0AAQ3RUJ5_VIGMU</name>
<evidence type="ECO:0000313" key="2">
    <source>
        <dbReference type="Proteomes" id="UP001374535"/>
    </source>
</evidence>
<sequence length="132" mass="13899">METMPSLSLSIFLNISLMSSTSSLDKKSAMTLRAFLLNLFIIENCLSLDLTTSPSGTLGAFLAFWSQGCSSTCLAVNRSLGSGSNICLTRLLALSEILGQGSLLKSISPRRMACATPCSDSAQNGGTPHSKM</sequence>
<evidence type="ECO:0000313" key="1">
    <source>
        <dbReference type="EMBL" id="WVZ06917.1"/>
    </source>
</evidence>
<dbReference type="AlphaFoldDB" id="A0AAQ3RUJ5"/>
<proteinExistence type="predicted"/>
<gene>
    <name evidence="1" type="ORF">V8G54_020263</name>
</gene>
<accession>A0AAQ3RUJ5</accession>
<keyword evidence="2" id="KW-1185">Reference proteome</keyword>
<protein>
    <submittedName>
        <fullName evidence="1">Uncharacterized protein</fullName>
    </submittedName>
</protein>